<dbReference type="EMBL" id="QCYH01000004">
    <property type="protein sequence ID" value="PVA10502.1"/>
    <property type="molecule type" value="Genomic_DNA"/>
</dbReference>
<comment type="caution">
    <text evidence="2">The sequence shown here is derived from an EMBL/GenBank/DDBJ whole genome shotgun (WGS) entry which is preliminary data.</text>
</comment>
<keyword evidence="3" id="KW-1185">Reference proteome</keyword>
<reference evidence="2 3" key="1">
    <citation type="submission" date="2018-04" db="EMBL/GenBank/DDBJ databases">
        <title>Pelagivirga bohaiensis gen. nov., sp. nov., a bacterium isolated from the Bohai Sea.</title>
        <authorList>
            <person name="Ji X."/>
        </authorList>
    </citation>
    <scope>NUCLEOTIDE SEQUENCE [LARGE SCALE GENOMIC DNA]</scope>
    <source>
        <strain evidence="2 3">BH-SD19</strain>
    </source>
</reference>
<evidence type="ECO:0000313" key="3">
    <source>
        <dbReference type="Proteomes" id="UP000244446"/>
    </source>
</evidence>
<dbReference type="AlphaFoldDB" id="A0A2T7G7U8"/>
<proteinExistence type="predicted"/>
<dbReference type="RefSeq" id="WP_108692013.1">
    <property type="nucleotide sequence ID" value="NZ_QCYH01000004.1"/>
</dbReference>
<gene>
    <name evidence="2" type="ORF">DC366_09025</name>
</gene>
<keyword evidence="1" id="KW-0472">Membrane</keyword>
<dbReference type="OrthoDB" id="7866534at2"/>
<evidence type="ECO:0000256" key="1">
    <source>
        <dbReference type="SAM" id="Phobius"/>
    </source>
</evidence>
<dbReference type="Proteomes" id="UP000244446">
    <property type="component" value="Unassembled WGS sequence"/>
</dbReference>
<evidence type="ECO:0000313" key="2">
    <source>
        <dbReference type="EMBL" id="PVA10502.1"/>
    </source>
</evidence>
<accession>A0A2T7G7U8</accession>
<keyword evidence="1" id="KW-0812">Transmembrane</keyword>
<name>A0A2T7G7U8_9RHOB</name>
<organism evidence="2 3">
    <name type="scientific">Pelagivirga sediminicola</name>
    <dbReference type="NCBI Taxonomy" id="2170575"/>
    <lineage>
        <taxon>Bacteria</taxon>
        <taxon>Pseudomonadati</taxon>
        <taxon>Pseudomonadota</taxon>
        <taxon>Alphaproteobacteria</taxon>
        <taxon>Rhodobacterales</taxon>
        <taxon>Paracoccaceae</taxon>
        <taxon>Pelagivirga</taxon>
    </lineage>
</organism>
<sequence length="114" mass="12982">MSTTINKEFDARIKKVQRNHLRMARGYDAKVGRDGLIVFRPKRRRPSLPLRSLALLLVAFFAFKIFVLMQIGDLAYQARIDAMMDGSLPVQLGAYALQIDPLMRIVATQLAPFF</sequence>
<protein>
    <submittedName>
        <fullName evidence="2">Uncharacterized protein</fullName>
    </submittedName>
</protein>
<keyword evidence="1" id="KW-1133">Transmembrane helix</keyword>
<feature type="transmembrane region" description="Helical" evidence="1">
    <location>
        <begin position="50"/>
        <end position="69"/>
    </location>
</feature>